<protein>
    <recommendedName>
        <fullName evidence="15">Protein-lysine N-trimethyltransferase SMYD5</fullName>
        <ecNumber evidence="2">2.1.1.359</ecNumber>
        <ecNumber evidence="10">2.1.1.372</ecNumber>
    </recommendedName>
    <alternativeName>
        <fullName evidence="11">SET and MYND domain-containing protein 5</fullName>
    </alternativeName>
    <alternativeName>
        <fullName evidence="16">[histone H3]-lysine20 N-trimethyltransferase SMYD5</fullName>
    </alternativeName>
    <alternativeName>
        <fullName evidence="17">[histone H4]-lysine36 N-trimethyltransferase SMYD5</fullName>
    </alternativeName>
</protein>
<evidence type="ECO:0000256" key="1">
    <source>
        <dbReference type="ARBA" id="ARBA00004496"/>
    </source>
</evidence>
<dbReference type="Proteomes" id="UP000694557">
    <property type="component" value="Unassembled WGS sequence"/>
</dbReference>
<evidence type="ECO:0000256" key="12">
    <source>
        <dbReference type="ARBA" id="ARBA00047545"/>
    </source>
</evidence>
<evidence type="ECO:0000256" key="4">
    <source>
        <dbReference type="ARBA" id="ARBA00022603"/>
    </source>
</evidence>
<dbReference type="GeneTree" id="ENSGT00510000047420"/>
<comment type="catalytic activity">
    <reaction evidence="14">
        <text>L-lysyl-[protein] + 3 S-adenosyl-L-methionine = N(6),N(6),N(6)-trimethyl-L-lysyl-[protein] + 3 S-adenosyl-L-homocysteine + 3 H(+)</text>
        <dbReference type="Rhea" id="RHEA:54192"/>
        <dbReference type="Rhea" id="RHEA-COMP:9752"/>
        <dbReference type="Rhea" id="RHEA-COMP:13826"/>
        <dbReference type="ChEBI" id="CHEBI:15378"/>
        <dbReference type="ChEBI" id="CHEBI:29969"/>
        <dbReference type="ChEBI" id="CHEBI:57856"/>
        <dbReference type="ChEBI" id="CHEBI:59789"/>
        <dbReference type="ChEBI" id="CHEBI:61961"/>
    </reaction>
    <physiologicalReaction direction="left-to-right" evidence="14">
        <dbReference type="Rhea" id="RHEA:54193"/>
    </physiologicalReaction>
</comment>
<dbReference type="GO" id="GO:0008270">
    <property type="term" value="F:zinc ion binding"/>
    <property type="evidence" value="ECO:0007669"/>
    <property type="project" value="UniProtKB-KW"/>
</dbReference>
<reference evidence="19" key="2">
    <citation type="submission" date="2025-09" db="UniProtKB">
        <authorList>
            <consortium name="Ensembl"/>
        </authorList>
    </citation>
    <scope>IDENTIFICATION</scope>
</reference>
<dbReference type="GO" id="GO:0060216">
    <property type="term" value="P:definitive hemopoiesis"/>
    <property type="evidence" value="ECO:0007669"/>
    <property type="project" value="Ensembl"/>
</dbReference>
<dbReference type="GO" id="GO:0140943">
    <property type="term" value="F:histone H4K20 trimethyltransferase activity"/>
    <property type="evidence" value="ECO:0007669"/>
    <property type="project" value="UniProtKB-EC"/>
</dbReference>
<evidence type="ECO:0000256" key="15">
    <source>
        <dbReference type="ARBA" id="ARBA00049768"/>
    </source>
</evidence>
<dbReference type="Pfam" id="PF00856">
    <property type="entry name" value="SET"/>
    <property type="match status" value="1"/>
</dbReference>
<reference evidence="19" key="1">
    <citation type="submission" date="2025-08" db="UniProtKB">
        <authorList>
            <consortium name="Ensembl"/>
        </authorList>
    </citation>
    <scope>IDENTIFICATION</scope>
</reference>
<evidence type="ECO:0000256" key="2">
    <source>
        <dbReference type="ARBA" id="ARBA00012178"/>
    </source>
</evidence>
<keyword evidence="3" id="KW-0963">Cytoplasm</keyword>
<feature type="domain" description="SET" evidence="18">
    <location>
        <begin position="14"/>
        <end position="337"/>
    </location>
</feature>
<dbReference type="PANTHER" id="PTHR46402:SF2">
    <property type="entry name" value="HISTONE-LYSINE N-TRIMETHYLTRANSFERASE SMYD5"/>
    <property type="match status" value="1"/>
</dbReference>
<keyword evidence="4" id="KW-0489">Methyltransferase</keyword>
<dbReference type="GO" id="GO:0140955">
    <property type="term" value="F:histone H3K36 trimethyltransferase activity"/>
    <property type="evidence" value="ECO:0007669"/>
    <property type="project" value="UniProtKB-EC"/>
</dbReference>
<keyword evidence="7" id="KW-0479">Metal-binding</keyword>
<dbReference type="InterPro" id="IPR044422">
    <property type="entry name" value="SMYD5_SET"/>
</dbReference>
<dbReference type="CDD" id="cd10521">
    <property type="entry name" value="SET_SMYD5"/>
    <property type="match status" value="1"/>
</dbReference>
<comment type="subcellular location">
    <subcellularLocation>
        <location evidence="1">Cytoplasm</location>
    </subcellularLocation>
</comment>
<dbReference type="Gene3D" id="2.170.270.10">
    <property type="entry name" value="SET domain"/>
    <property type="match status" value="1"/>
</dbReference>
<evidence type="ECO:0000313" key="19">
    <source>
        <dbReference type="Ensembl" id="ENSOKIP00005077835.1"/>
    </source>
</evidence>
<keyword evidence="8" id="KW-0863">Zinc-finger</keyword>
<organism evidence="19 20">
    <name type="scientific">Oncorhynchus kisutch</name>
    <name type="common">Coho salmon</name>
    <name type="synonym">Salmo kisutch</name>
    <dbReference type="NCBI Taxonomy" id="8019"/>
    <lineage>
        <taxon>Eukaryota</taxon>
        <taxon>Metazoa</taxon>
        <taxon>Chordata</taxon>
        <taxon>Craniata</taxon>
        <taxon>Vertebrata</taxon>
        <taxon>Euteleostomi</taxon>
        <taxon>Actinopterygii</taxon>
        <taxon>Neopterygii</taxon>
        <taxon>Teleostei</taxon>
        <taxon>Protacanthopterygii</taxon>
        <taxon>Salmoniformes</taxon>
        <taxon>Salmonidae</taxon>
        <taxon>Salmoninae</taxon>
        <taxon>Oncorhynchus</taxon>
    </lineage>
</organism>
<evidence type="ECO:0000256" key="9">
    <source>
        <dbReference type="ARBA" id="ARBA00022833"/>
    </source>
</evidence>
<dbReference type="Ensembl" id="ENSOKIT00005082978.1">
    <property type="protein sequence ID" value="ENSOKIP00005077835.1"/>
    <property type="gene ID" value="ENSOKIG00005033613.1"/>
</dbReference>
<dbReference type="InterPro" id="IPR046341">
    <property type="entry name" value="SET_dom_sf"/>
</dbReference>
<dbReference type="PROSITE" id="PS50280">
    <property type="entry name" value="SET"/>
    <property type="match status" value="1"/>
</dbReference>
<comment type="catalytic activity">
    <reaction evidence="13">
        <text>L-lysyl(20)-[histone H4] + 3 S-adenosyl-L-methionine = N(6),N(6),N(6)-trimethyl-L-lysyl(20)-[histone H4] + 3 S-adenosyl-L-homocysteine + 3 H(+)</text>
        <dbReference type="Rhea" id="RHEA:64456"/>
        <dbReference type="Rhea" id="RHEA-COMP:15554"/>
        <dbReference type="Rhea" id="RHEA-COMP:15998"/>
        <dbReference type="ChEBI" id="CHEBI:15378"/>
        <dbReference type="ChEBI" id="CHEBI:29969"/>
        <dbReference type="ChEBI" id="CHEBI:57856"/>
        <dbReference type="ChEBI" id="CHEBI:59789"/>
        <dbReference type="ChEBI" id="CHEBI:61961"/>
        <dbReference type="EC" id="2.1.1.372"/>
    </reaction>
</comment>
<dbReference type="FunFam" id="2.170.270.10:FF:000078">
    <property type="entry name" value="SMYD family member 5"/>
    <property type="match status" value="1"/>
</dbReference>
<evidence type="ECO:0000256" key="14">
    <source>
        <dbReference type="ARBA" id="ARBA00049497"/>
    </source>
</evidence>
<gene>
    <name evidence="19" type="primary">SMYD5</name>
</gene>
<dbReference type="GO" id="GO:0032259">
    <property type="term" value="P:methylation"/>
    <property type="evidence" value="ECO:0007669"/>
    <property type="project" value="UniProtKB-KW"/>
</dbReference>
<evidence type="ECO:0000256" key="3">
    <source>
        <dbReference type="ARBA" id="ARBA00022490"/>
    </source>
</evidence>
<dbReference type="EC" id="2.1.1.372" evidence="10"/>
<comment type="catalytic activity">
    <reaction evidence="12">
        <text>L-lysyl(36)-[histone H3] + 3 S-adenosyl-L-methionine = N(6),N(6),N(6)-trimethyl-L-lysyl(36)-[histone H3] + 3 S-adenosyl-L-homocysteine + 3 H(+)</text>
        <dbReference type="Rhea" id="RHEA:60324"/>
        <dbReference type="Rhea" id="RHEA-COMP:9785"/>
        <dbReference type="Rhea" id="RHEA-COMP:15536"/>
        <dbReference type="ChEBI" id="CHEBI:15378"/>
        <dbReference type="ChEBI" id="CHEBI:29969"/>
        <dbReference type="ChEBI" id="CHEBI:57856"/>
        <dbReference type="ChEBI" id="CHEBI:59789"/>
        <dbReference type="ChEBI" id="CHEBI:61961"/>
        <dbReference type="EC" id="2.1.1.359"/>
    </reaction>
</comment>
<evidence type="ECO:0000256" key="8">
    <source>
        <dbReference type="ARBA" id="ARBA00022771"/>
    </source>
</evidence>
<keyword evidence="5" id="KW-0808">Transferase</keyword>
<dbReference type="InterPro" id="IPR001214">
    <property type="entry name" value="SET_dom"/>
</dbReference>
<name>A0A8C7IV90_ONCKI</name>
<evidence type="ECO:0000256" key="5">
    <source>
        <dbReference type="ARBA" id="ARBA00022679"/>
    </source>
</evidence>
<evidence type="ECO:0000256" key="17">
    <source>
        <dbReference type="ARBA" id="ARBA00049806"/>
    </source>
</evidence>
<dbReference type="AlphaFoldDB" id="A0A8C7IV90"/>
<evidence type="ECO:0000256" key="16">
    <source>
        <dbReference type="ARBA" id="ARBA00049789"/>
    </source>
</evidence>
<evidence type="ECO:0000256" key="10">
    <source>
        <dbReference type="ARBA" id="ARBA00024057"/>
    </source>
</evidence>
<sequence length="390" mass="43737">MFFFFWGGGGGGVFNVRIPISRCKSIRLFAKKAIKKGDTIFVERPLVSSQFLWNSQYKYKACEYCLSALETAQDNARRLSGNPGLSLPHTELCKVRPELHQACPQCQVSVSLKSVACFFVDQSQVIKAALDSGPVCVLVNKSMHYPPETSSIMLMARMVATVKQAQDKCCWQKLFFQFCSRAANEEEEIAHKLLGEKFQGHLTLLQTLFTTALYDVHLNMWFTPEGFRSLFALVGTNGQGIGTSSLSQWVHACDALELTSQQREQLDSFIDQLHKDIEKETGDFLNCEGSGLFLLQSSCNHSCIPKAEASFPNNNFLLHLSALSDISPGEEICISYLDCCQRDRSCHSRQKILRENYLFVCSCPKCVSQMDELDLTSSSSDDMEEEITDV</sequence>
<accession>A0A8C7IV90</accession>
<keyword evidence="6" id="KW-0949">S-adenosyl-L-methionine</keyword>
<evidence type="ECO:0000256" key="6">
    <source>
        <dbReference type="ARBA" id="ARBA00022691"/>
    </source>
</evidence>
<dbReference type="PANTHER" id="PTHR46402">
    <property type="entry name" value="SET AND MYND DOMAIN-CONTAINING PROTEIN 5"/>
    <property type="match status" value="1"/>
</dbReference>
<dbReference type="EC" id="2.1.1.359" evidence="2"/>
<evidence type="ECO:0000256" key="11">
    <source>
        <dbReference type="ARBA" id="ARBA00033038"/>
    </source>
</evidence>
<dbReference type="GO" id="GO:0045638">
    <property type="term" value="P:negative regulation of myeloid cell differentiation"/>
    <property type="evidence" value="ECO:0007669"/>
    <property type="project" value="Ensembl"/>
</dbReference>
<evidence type="ECO:0000313" key="20">
    <source>
        <dbReference type="Proteomes" id="UP000694557"/>
    </source>
</evidence>
<evidence type="ECO:0000256" key="7">
    <source>
        <dbReference type="ARBA" id="ARBA00022723"/>
    </source>
</evidence>
<keyword evidence="20" id="KW-1185">Reference proteome</keyword>
<evidence type="ECO:0000256" key="13">
    <source>
        <dbReference type="ARBA" id="ARBA00048081"/>
    </source>
</evidence>
<dbReference type="SUPFAM" id="SSF82199">
    <property type="entry name" value="SET domain"/>
    <property type="match status" value="1"/>
</dbReference>
<evidence type="ECO:0000259" key="18">
    <source>
        <dbReference type="PROSITE" id="PS50280"/>
    </source>
</evidence>
<dbReference type="GO" id="GO:0005737">
    <property type="term" value="C:cytoplasm"/>
    <property type="evidence" value="ECO:0007669"/>
    <property type="project" value="UniProtKB-SubCell"/>
</dbReference>
<dbReference type="GO" id="GO:0060215">
    <property type="term" value="P:primitive hemopoiesis"/>
    <property type="evidence" value="ECO:0007669"/>
    <property type="project" value="Ensembl"/>
</dbReference>
<proteinExistence type="predicted"/>
<dbReference type="GO" id="GO:0045814">
    <property type="term" value="P:negative regulation of gene expression, epigenetic"/>
    <property type="evidence" value="ECO:0007669"/>
    <property type="project" value="TreeGrafter"/>
</dbReference>
<keyword evidence="9" id="KW-0862">Zinc</keyword>